<accession>A0ABP8BS22</accession>
<evidence type="ECO:0000313" key="1">
    <source>
        <dbReference type="EMBL" id="GAA4224321.1"/>
    </source>
</evidence>
<dbReference type="Proteomes" id="UP001501710">
    <property type="component" value="Unassembled WGS sequence"/>
</dbReference>
<reference evidence="2" key="1">
    <citation type="journal article" date="2019" name="Int. J. Syst. Evol. Microbiol.">
        <title>The Global Catalogue of Microorganisms (GCM) 10K type strain sequencing project: providing services to taxonomists for standard genome sequencing and annotation.</title>
        <authorList>
            <consortium name="The Broad Institute Genomics Platform"/>
            <consortium name="The Broad Institute Genome Sequencing Center for Infectious Disease"/>
            <person name="Wu L."/>
            <person name="Ma J."/>
        </authorList>
    </citation>
    <scope>NUCLEOTIDE SEQUENCE [LARGE SCALE GENOMIC DNA]</scope>
    <source>
        <strain evidence="2">JCM 17440</strain>
    </source>
</reference>
<sequence>MGAIWRFTCSNSDMARRRSHWVRITSGPPDSPMQDALVKDHAQGGWVVAAQDRLSAHACGDRLFTG</sequence>
<keyword evidence="2" id="KW-1185">Reference proteome</keyword>
<evidence type="ECO:0000313" key="2">
    <source>
        <dbReference type="Proteomes" id="UP001501710"/>
    </source>
</evidence>
<organism evidence="1 2">
    <name type="scientific">Actinomadura meridiana</name>
    <dbReference type="NCBI Taxonomy" id="559626"/>
    <lineage>
        <taxon>Bacteria</taxon>
        <taxon>Bacillati</taxon>
        <taxon>Actinomycetota</taxon>
        <taxon>Actinomycetes</taxon>
        <taxon>Streptosporangiales</taxon>
        <taxon>Thermomonosporaceae</taxon>
        <taxon>Actinomadura</taxon>
    </lineage>
</organism>
<gene>
    <name evidence="1" type="ORF">GCM10022254_03490</name>
</gene>
<proteinExistence type="predicted"/>
<dbReference type="EMBL" id="BAABAS010000003">
    <property type="protein sequence ID" value="GAA4224321.1"/>
    <property type="molecule type" value="Genomic_DNA"/>
</dbReference>
<comment type="caution">
    <text evidence="1">The sequence shown here is derived from an EMBL/GenBank/DDBJ whole genome shotgun (WGS) entry which is preliminary data.</text>
</comment>
<name>A0ABP8BS22_9ACTN</name>
<protein>
    <submittedName>
        <fullName evidence="1">Uncharacterized protein</fullName>
    </submittedName>
</protein>